<sequence length="61" mass="7006">LVFVDILQMLRRRCSFNNNGAIPHAFFLFKVQHAFMQCKSRAKLSSFCHECWGVLANCSAL</sequence>
<evidence type="ECO:0000313" key="1">
    <source>
        <dbReference type="EMBL" id="OMO69842.1"/>
    </source>
</evidence>
<organism evidence="1 2">
    <name type="scientific">Corchorus capsularis</name>
    <name type="common">Jute</name>
    <dbReference type="NCBI Taxonomy" id="210143"/>
    <lineage>
        <taxon>Eukaryota</taxon>
        <taxon>Viridiplantae</taxon>
        <taxon>Streptophyta</taxon>
        <taxon>Embryophyta</taxon>
        <taxon>Tracheophyta</taxon>
        <taxon>Spermatophyta</taxon>
        <taxon>Magnoliopsida</taxon>
        <taxon>eudicotyledons</taxon>
        <taxon>Gunneridae</taxon>
        <taxon>Pentapetalae</taxon>
        <taxon>rosids</taxon>
        <taxon>malvids</taxon>
        <taxon>Malvales</taxon>
        <taxon>Malvaceae</taxon>
        <taxon>Grewioideae</taxon>
        <taxon>Apeibeae</taxon>
        <taxon>Corchorus</taxon>
    </lineage>
</organism>
<gene>
    <name evidence="1" type="ORF">CCACVL1_19231</name>
</gene>
<evidence type="ECO:0000313" key="2">
    <source>
        <dbReference type="Proteomes" id="UP000188268"/>
    </source>
</evidence>
<dbReference type="EMBL" id="AWWV01011942">
    <property type="protein sequence ID" value="OMO69842.1"/>
    <property type="molecule type" value="Genomic_DNA"/>
</dbReference>
<dbReference type="Proteomes" id="UP000188268">
    <property type="component" value="Unassembled WGS sequence"/>
</dbReference>
<feature type="non-terminal residue" evidence="1">
    <location>
        <position position="61"/>
    </location>
</feature>
<dbReference type="AlphaFoldDB" id="A0A1R3HHP6"/>
<protein>
    <submittedName>
        <fullName evidence="1">Uncharacterized protein</fullName>
    </submittedName>
</protein>
<reference evidence="1 2" key="1">
    <citation type="submission" date="2013-09" db="EMBL/GenBank/DDBJ databases">
        <title>Corchorus capsularis genome sequencing.</title>
        <authorList>
            <person name="Alam M."/>
            <person name="Haque M.S."/>
            <person name="Islam M.S."/>
            <person name="Emdad E.M."/>
            <person name="Islam M.M."/>
            <person name="Ahmed B."/>
            <person name="Halim A."/>
            <person name="Hossen Q.M.M."/>
            <person name="Hossain M.Z."/>
            <person name="Ahmed R."/>
            <person name="Khan M.M."/>
            <person name="Islam R."/>
            <person name="Rashid M.M."/>
            <person name="Khan S.A."/>
            <person name="Rahman M.S."/>
            <person name="Alam M."/>
        </authorList>
    </citation>
    <scope>NUCLEOTIDE SEQUENCE [LARGE SCALE GENOMIC DNA]</scope>
    <source>
        <strain evidence="2">cv. CVL-1</strain>
        <tissue evidence="1">Whole seedling</tissue>
    </source>
</reference>
<comment type="caution">
    <text evidence="1">The sequence shown here is derived from an EMBL/GenBank/DDBJ whole genome shotgun (WGS) entry which is preliminary data.</text>
</comment>
<feature type="non-terminal residue" evidence="1">
    <location>
        <position position="1"/>
    </location>
</feature>
<name>A0A1R3HHP6_COCAP</name>
<keyword evidence="2" id="KW-1185">Reference proteome</keyword>
<proteinExistence type="predicted"/>
<accession>A0A1R3HHP6</accession>